<evidence type="ECO:0000313" key="3">
    <source>
        <dbReference type="Proteomes" id="UP000010880"/>
    </source>
</evidence>
<name>L0KBK3_HALHC</name>
<evidence type="ECO:0000256" key="1">
    <source>
        <dbReference type="SAM" id="Phobius"/>
    </source>
</evidence>
<evidence type="ECO:0000313" key="2">
    <source>
        <dbReference type="EMBL" id="AGB41468.1"/>
    </source>
</evidence>
<keyword evidence="3" id="KW-1185">Reference proteome</keyword>
<sequence length="340" mass="39821">MSFTNKNQGYALIIVLWTIVILSIILTSLVDEVSLNTMLVSNNLQQKRTDQVAVSGVMLGINQLKKDKTDYDTNNDQWTKVIEGELNNLKYKVRIKDIGSKFNINYNSYQLFYSFGWWNRELEKRLKQGLISDLVLMKDSFGKDYDQAEKFLTTYGKFNLNTDRLESLKQLMLSLQINEFQTGLVIDYLRKQRKQNNMFRNIDKLDKLYLKGLAASTVEKIEPYITTKGRININIARQELLSAILSQQLRVGLDSSHLYINKILNYRQENGIKNLNNLQRIMSVKKLEAIKPYFTVTSHYFLITTKIFSGSNNFKKEVKAIVKRKKKNNQWQVKILRWQE</sequence>
<gene>
    <name evidence="2" type="ordered locus">Halha_1527</name>
</gene>
<reference evidence="3" key="1">
    <citation type="submission" date="2012-02" db="EMBL/GenBank/DDBJ databases">
        <title>The complete genome of Halobacteroides halobius DSM 5150.</title>
        <authorList>
            <person name="Lucas S."/>
            <person name="Copeland A."/>
            <person name="Lapidus A."/>
            <person name="Glavina del Rio T."/>
            <person name="Dalin E."/>
            <person name="Tice H."/>
            <person name="Bruce D."/>
            <person name="Goodwin L."/>
            <person name="Pitluck S."/>
            <person name="Peters L."/>
            <person name="Mikhailova N."/>
            <person name="Gu W."/>
            <person name="Kyrpides N."/>
            <person name="Mavromatis K."/>
            <person name="Ivanova N."/>
            <person name="Brettin T."/>
            <person name="Detter J.C."/>
            <person name="Han C."/>
            <person name="Larimer F."/>
            <person name="Land M."/>
            <person name="Hauser L."/>
            <person name="Markowitz V."/>
            <person name="Cheng J.-F."/>
            <person name="Hugenholtz P."/>
            <person name="Woyke T."/>
            <person name="Wu D."/>
            <person name="Tindall B."/>
            <person name="Pomrenke H."/>
            <person name="Brambilla E."/>
            <person name="Klenk H.-P."/>
            <person name="Eisen J.A."/>
        </authorList>
    </citation>
    <scope>NUCLEOTIDE SEQUENCE [LARGE SCALE GENOMIC DNA]</scope>
    <source>
        <strain evidence="3">ATCC 35273 / DSM 5150 / MD-1</strain>
    </source>
</reference>
<dbReference type="EMBL" id="CP003359">
    <property type="protein sequence ID" value="AGB41468.1"/>
    <property type="molecule type" value="Genomic_DNA"/>
</dbReference>
<proteinExistence type="predicted"/>
<dbReference type="InterPro" id="IPR005628">
    <property type="entry name" value="GspK"/>
</dbReference>
<dbReference type="STRING" id="748449.Halha_1527"/>
<dbReference type="PANTHER" id="PTHR38831:SF1">
    <property type="entry name" value="TYPE II SECRETION SYSTEM PROTEIN K-RELATED"/>
    <property type="match status" value="1"/>
</dbReference>
<dbReference type="AlphaFoldDB" id="L0KBK3"/>
<dbReference type="GO" id="GO:0016020">
    <property type="term" value="C:membrane"/>
    <property type="evidence" value="ECO:0007669"/>
    <property type="project" value="InterPro"/>
</dbReference>
<dbReference type="KEGG" id="hhl:Halha_1527"/>
<keyword evidence="1" id="KW-0812">Transmembrane</keyword>
<keyword evidence="1" id="KW-1133">Transmembrane helix</keyword>
<accession>L0KBK3</accession>
<dbReference type="Proteomes" id="UP000010880">
    <property type="component" value="Chromosome"/>
</dbReference>
<dbReference type="OrthoDB" id="2111719at2"/>
<dbReference type="PANTHER" id="PTHR38831">
    <property type="entry name" value="TYPE II SECRETION SYSTEM PROTEIN K"/>
    <property type="match status" value="1"/>
</dbReference>
<dbReference type="HOGENOM" id="CLU_798696_0_0_9"/>
<dbReference type="GO" id="GO:0009306">
    <property type="term" value="P:protein secretion"/>
    <property type="evidence" value="ECO:0007669"/>
    <property type="project" value="InterPro"/>
</dbReference>
<protein>
    <submittedName>
        <fullName evidence="2">Type II secretory pathway, component PulK</fullName>
    </submittedName>
</protein>
<dbReference type="eggNOG" id="COG3156">
    <property type="taxonomic scope" value="Bacteria"/>
</dbReference>
<feature type="transmembrane region" description="Helical" evidence="1">
    <location>
        <begin position="9"/>
        <end position="30"/>
    </location>
</feature>
<dbReference type="RefSeq" id="WP_015327186.1">
    <property type="nucleotide sequence ID" value="NC_019978.1"/>
</dbReference>
<organism evidence="2 3">
    <name type="scientific">Halobacteroides halobius (strain ATCC 35273 / DSM 5150 / MD-1)</name>
    <dbReference type="NCBI Taxonomy" id="748449"/>
    <lineage>
        <taxon>Bacteria</taxon>
        <taxon>Bacillati</taxon>
        <taxon>Bacillota</taxon>
        <taxon>Clostridia</taxon>
        <taxon>Halanaerobiales</taxon>
        <taxon>Halobacteroidaceae</taxon>
        <taxon>Halobacteroides</taxon>
    </lineage>
</organism>
<keyword evidence="1" id="KW-0472">Membrane</keyword>